<keyword evidence="3" id="KW-1185">Reference proteome</keyword>
<dbReference type="Proteomes" id="UP000024635">
    <property type="component" value="Unassembled WGS sequence"/>
</dbReference>
<proteinExistence type="predicted"/>
<dbReference type="InterPro" id="IPR045886">
    <property type="entry name" value="ThiF/MoeB/HesA"/>
</dbReference>
<dbReference type="InterPro" id="IPR035985">
    <property type="entry name" value="Ubiquitin-activating_enz"/>
</dbReference>
<evidence type="ECO:0000313" key="3">
    <source>
        <dbReference type="Proteomes" id="UP000024635"/>
    </source>
</evidence>
<reference evidence="3" key="1">
    <citation type="journal article" date="2015" name="Nat. Genet.">
        <title>The genome and transcriptome of the zoonotic hookworm Ancylostoma ceylanicum identify infection-specific gene families.</title>
        <authorList>
            <person name="Schwarz E.M."/>
            <person name="Hu Y."/>
            <person name="Antoshechkin I."/>
            <person name="Miller M.M."/>
            <person name="Sternberg P.W."/>
            <person name="Aroian R.V."/>
        </authorList>
    </citation>
    <scope>NUCLEOTIDE SEQUENCE</scope>
    <source>
        <strain evidence="3">HY135</strain>
    </source>
</reference>
<dbReference type="PANTHER" id="PTHR10953">
    <property type="entry name" value="UBIQUITIN-ACTIVATING ENZYME E1"/>
    <property type="match status" value="1"/>
</dbReference>
<dbReference type="AlphaFoldDB" id="A0A016T3B0"/>
<dbReference type="SUPFAM" id="SSF69572">
    <property type="entry name" value="Activating enzymes of the ubiquitin-like proteins"/>
    <property type="match status" value="1"/>
</dbReference>
<dbReference type="InterPro" id="IPR000594">
    <property type="entry name" value="ThiF_NAD_FAD-bd"/>
</dbReference>
<dbReference type="GO" id="GO:0004792">
    <property type="term" value="F:thiosulfate-cyanide sulfurtransferase activity"/>
    <property type="evidence" value="ECO:0007669"/>
    <property type="project" value="TreeGrafter"/>
</dbReference>
<dbReference type="GO" id="GO:0016779">
    <property type="term" value="F:nucleotidyltransferase activity"/>
    <property type="evidence" value="ECO:0007669"/>
    <property type="project" value="TreeGrafter"/>
</dbReference>
<dbReference type="GO" id="GO:0042292">
    <property type="term" value="F:URM1 activating enzyme activity"/>
    <property type="evidence" value="ECO:0007669"/>
    <property type="project" value="TreeGrafter"/>
</dbReference>
<dbReference type="STRING" id="53326.A0A016T3B0"/>
<dbReference type="OrthoDB" id="10261062at2759"/>
<dbReference type="PANTHER" id="PTHR10953:SF102">
    <property type="entry name" value="ADENYLYLTRANSFERASE AND SULFURTRANSFERASE MOCS3"/>
    <property type="match status" value="1"/>
</dbReference>
<protein>
    <recommendedName>
        <fullName evidence="1">THIF-type NAD/FAD binding fold domain-containing protein</fullName>
    </recommendedName>
</protein>
<feature type="domain" description="THIF-type NAD/FAD binding fold" evidence="1">
    <location>
        <begin position="52"/>
        <end position="107"/>
    </location>
</feature>
<dbReference type="GO" id="GO:0032447">
    <property type="term" value="P:protein urmylation"/>
    <property type="evidence" value="ECO:0007669"/>
    <property type="project" value="TreeGrafter"/>
</dbReference>
<dbReference type="GO" id="GO:0002143">
    <property type="term" value="P:tRNA wobble position uridine thiolation"/>
    <property type="evidence" value="ECO:0007669"/>
    <property type="project" value="TreeGrafter"/>
</dbReference>
<evidence type="ECO:0000259" key="1">
    <source>
        <dbReference type="Pfam" id="PF00899"/>
    </source>
</evidence>
<organism evidence="2 3">
    <name type="scientific">Ancylostoma ceylanicum</name>
    <dbReference type="NCBI Taxonomy" id="53326"/>
    <lineage>
        <taxon>Eukaryota</taxon>
        <taxon>Metazoa</taxon>
        <taxon>Ecdysozoa</taxon>
        <taxon>Nematoda</taxon>
        <taxon>Chromadorea</taxon>
        <taxon>Rhabditida</taxon>
        <taxon>Rhabditina</taxon>
        <taxon>Rhabditomorpha</taxon>
        <taxon>Strongyloidea</taxon>
        <taxon>Ancylostomatidae</taxon>
        <taxon>Ancylostomatinae</taxon>
        <taxon>Ancylostoma</taxon>
    </lineage>
</organism>
<gene>
    <name evidence="2" type="primary">Acey_s0143.g2390</name>
    <name evidence="2" type="ORF">Y032_0143g2390</name>
</gene>
<sequence length="130" mass="14314">MYILTYINTAQWVRSEQMSSRTVIKLLYSTQVIQSSKLRMKHSLTKEQISRYSRQLLIQDFGVRGQEGVSSAKVLVVGAGGLGCPVALYLAGAGIGTLGIVDYDEVSCVFNSTVFGLLIFKFSSTNFACW</sequence>
<evidence type="ECO:0000313" key="2">
    <source>
        <dbReference type="EMBL" id="EYB97101.1"/>
    </source>
</evidence>
<comment type="caution">
    <text evidence="2">The sequence shown here is derived from an EMBL/GenBank/DDBJ whole genome shotgun (WGS) entry which is preliminary data.</text>
</comment>
<dbReference type="EMBL" id="JARK01001479">
    <property type="protein sequence ID" value="EYB97101.1"/>
    <property type="molecule type" value="Genomic_DNA"/>
</dbReference>
<dbReference type="Gene3D" id="3.40.50.720">
    <property type="entry name" value="NAD(P)-binding Rossmann-like Domain"/>
    <property type="match status" value="1"/>
</dbReference>
<dbReference type="Pfam" id="PF00899">
    <property type="entry name" value="ThiF"/>
    <property type="match status" value="1"/>
</dbReference>
<accession>A0A016T3B0</accession>
<dbReference type="GO" id="GO:0005737">
    <property type="term" value="C:cytoplasm"/>
    <property type="evidence" value="ECO:0007669"/>
    <property type="project" value="TreeGrafter"/>
</dbReference>
<name>A0A016T3B0_9BILA</name>